<feature type="domain" description="TraG N-terminal Proteobacteria" evidence="2">
    <location>
        <begin position="8"/>
        <end position="511"/>
    </location>
</feature>
<keyword evidence="1" id="KW-1133">Transmembrane helix</keyword>
<keyword evidence="1" id="KW-0472">Membrane</keyword>
<dbReference type="AlphaFoldDB" id="A0A076PJM1"/>
<name>A0A076PJM1_COMTE</name>
<gene>
    <name evidence="3" type="ORF">O987_14390</name>
</gene>
<feature type="transmembrane region" description="Helical" evidence="1">
    <location>
        <begin position="488"/>
        <end position="509"/>
    </location>
</feature>
<dbReference type="Proteomes" id="UP000028782">
    <property type="component" value="Chromosome"/>
</dbReference>
<feature type="transmembrane region" description="Helical" evidence="1">
    <location>
        <begin position="398"/>
        <end position="417"/>
    </location>
</feature>
<dbReference type="EMBL" id="CP006704">
    <property type="protein sequence ID" value="AIJ46994.1"/>
    <property type="molecule type" value="Genomic_DNA"/>
</dbReference>
<dbReference type="KEGG" id="ctes:O987_14390"/>
<evidence type="ECO:0000313" key="4">
    <source>
        <dbReference type="Proteomes" id="UP000028782"/>
    </source>
</evidence>
<evidence type="ECO:0000256" key="1">
    <source>
        <dbReference type="SAM" id="Phobius"/>
    </source>
</evidence>
<reference evidence="3 4" key="1">
    <citation type="journal article" date="2014" name="Genome Announc.">
        <title>Complete Genome Sequence of Polychlorinated Biphenyl Degrader Comamonas testosteroni TK102 (NBRC 109938).</title>
        <authorList>
            <person name="Fukuda K."/>
            <person name="Hosoyama A."/>
            <person name="Tsuchikane K."/>
            <person name="Ohji S."/>
            <person name="Yamazoe A."/>
            <person name="Fujita N."/>
            <person name="Shintani M."/>
            <person name="Kimbara K."/>
        </authorList>
    </citation>
    <scope>NUCLEOTIDE SEQUENCE [LARGE SCALE GENOMIC DNA]</scope>
    <source>
        <strain evidence="3">TK102</strain>
    </source>
</reference>
<protein>
    <recommendedName>
        <fullName evidence="2">TraG N-terminal Proteobacteria domain-containing protein</fullName>
    </recommendedName>
</protein>
<organism evidence="3 4">
    <name type="scientific">Comamonas testosteroni TK102</name>
    <dbReference type="NCBI Taxonomy" id="1392005"/>
    <lineage>
        <taxon>Bacteria</taxon>
        <taxon>Pseudomonadati</taxon>
        <taxon>Pseudomonadota</taxon>
        <taxon>Betaproteobacteria</taxon>
        <taxon>Burkholderiales</taxon>
        <taxon>Comamonadaceae</taxon>
        <taxon>Comamonas</taxon>
    </lineage>
</organism>
<feature type="transmembrane region" description="Helical" evidence="1">
    <location>
        <begin position="423"/>
        <end position="444"/>
    </location>
</feature>
<feature type="transmembrane region" description="Helical" evidence="1">
    <location>
        <begin position="25"/>
        <end position="47"/>
    </location>
</feature>
<sequence>MQLDSYLELFTTLYGWAFANLLGEILTGTGLAALPFALIVFSAWHSAKEEGAGFNGVLALIESIQTKLITALLVMALCFATTPLTSLHNINLSYKPERAADGSEPQVVSTQGGTNSGYDRAMADAVNGSFARSGNLSYVPLWWYSVMGLSSGINGAFRAGMTSSERDLRVVADLARMATIEDPALLHDVQRFYSECFVPARSQYFSMDKNQISANGRGILAEGSIYGPTDVDWVGSQFFRTEPGFYDVMRSYNPVPGWSIDFNRDSEYMQGGASDQGFMNPDWGRPTCKQWWEADAATGGVRERLTSNTSTWRSLLQVAQNTITFSSTDEAKDAMAKLAFEKANPTFVSPDKMLGDDYGKGTNAWRTVTGGISTIGVGKQAFESSLGMVPLLNMLPMLQALVLMALYMFLPFIVVISCYDLKVMVIGGLAIFTVKFWAVMWFVARWLDAHLIEAMYPGLSGSALMQEITQSVSSGQPQLYKRMILNTLLALMFIALPFIWSSMMAWVGYRLGFESSTLNKGENLSSNAGKGSSIRLKR</sequence>
<proteinExistence type="predicted"/>
<evidence type="ECO:0000313" key="3">
    <source>
        <dbReference type="EMBL" id="AIJ46994.1"/>
    </source>
</evidence>
<dbReference type="RefSeq" id="WP_019042340.1">
    <property type="nucleotide sequence ID" value="NZ_CP006704.1"/>
</dbReference>
<dbReference type="InterPro" id="IPR012931">
    <property type="entry name" value="TraG_N_Proteobacteria"/>
</dbReference>
<keyword evidence="1" id="KW-0812">Transmembrane</keyword>
<accession>A0A076PJM1</accession>
<dbReference type="HOGENOM" id="CLU_042138_2_0_4"/>
<evidence type="ECO:0000259" key="2">
    <source>
        <dbReference type="Pfam" id="PF07916"/>
    </source>
</evidence>
<dbReference type="Pfam" id="PF07916">
    <property type="entry name" value="TraG_N"/>
    <property type="match status" value="1"/>
</dbReference>
<feature type="transmembrane region" description="Helical" evidence="1">
    <location>
        <begin position="68"/>
        <end position="87"/>
    </location>
</feature>